<dbReference type="InterPro" id="IPR052967">
    <property type="entry name" value="Stress_Response_Assoc"/>
</dbReference>
<dbReference type="Pfam" id="PF05239">
    <property type="entry name" value="PRC"/>
    <property type="match status" value="1"/>
</dbReference>
<comment type="caution">
    <text evidence="3">The sequence shown here is derived from an EMBL/GenBank/DDBJ whole genome shotgun (WGS) entry which is preliminary data.</text>
</comment>
<proteinExistence type="predicted"/>
<keyword evidence="4" id="KW-1185">Reference proteome</keyword>
<feature type="domain" description="PRC-barrel" evidence="1">
    <location>
        <begin position="22"/>
        <end position="88"/>
    </location>
</feature>
<feature type="domain" description="DUF2382" evidence="2">
    <location>
        <begin position="150"/>
        <end position="262"/>
    </location>
</feature>
<dbReference type="PANTHER" id="PTHR38463">
    <property type="entry name" value="STRESS RESPONSE PROTEIN YSNF"/>
    <property type="match status" value="1"/>
</dbReference>
<name>A0ABV8XQJ3_9DEIO</name>
<dbReference type="Pfam" id="PF09557">
    <property type="entry name" value="DUF2382"/>
    <property type="match status" value="1"/>
</dbReference>
<dbReference type="EMBL" id="JBHSEH010000024">
    <property type="protein sequence ID" value="MFC4427789.1"/>
    <property type="molecule type" value="Genomic_DNA"/>
</dbReference>
<sequence length="396" mass="42774">MARLIPLSEITTRHADVLGNDYYDPTGSTAYGMNGERLGTVRGALAEPESGRIRYLIVDAGGWFSSKEVLVPVGMARIEGDGVFFDNLTRDQVKSMRDYTAGGDYDMDSQYSDERVLRAAHPSYAMEESTYTEDRGYRQDDALYRTPDRLQLLEERLVVNKDRFVAGAVEIGKHVETTTQRVEVPLQREEVVIERHAVSDTRPVEGDVRLGAGTETMRVELEAERANIGKQAYVTEEVSVGKRTVTETETHTAEVGREVLDVNQTGEVRLSGDGMTNGMGTEMSSGMGSNMTTGMGSDMSTGMGSTMGTGSSVGNDMSSGMGSGVGRVGSAAGDVAGATGNKLEEGADRLRAMGHETAGTMTSNSQHDTLAAEDRARANMNNDQADRDMMDADRKI</sequence>
<reference evidence="4" key="1">
    <citation type="journal article" date="2019" name="Int. J. Syst. Evol. Microbiol.">
        <title>The Global Catalogue of Microorganisms (GCM) 10K type strain sequencing project: providing services to taxonomists for standard genome sequencing and annotation.</title>
        <authorList>
            <consortium name="The Broad Institute Genomics Platform"/>
            <consortium name="The Broad Institute Genome Sequencing Center for Infectious Disease"/>
            <person name="Wu L."/>
            <person name="Ma J."/>
        </authorList>
    </citation>
    <scope>NUCLEOTIDE SEQUENCE [LARGE SCALE GENOMIC DNA]</scope>
    <source>
        <strain evidence="4">CCUG 56029</strain>
    </source>
</reference>
<dbReference type="Gene3D" id="2.160.10.10">
    <property type="entry name" value="Hexapeptide repeat proteins"/>
    <property type="match status" value="1"/>
</dbReference>
<dbReference type="InterPro" id="IPR011033">
    <property type="entry name" value="PRC_barrel-like_sf"/>
</dbReference>
<dbReference type="Proteomes" id="UP001595998">
    <property type="component" value="Unassembled WGS sequence"/>
</dbReference>
<dbReference type="InterPro" id="IPR027275">
    <property type="entry name" value="PRC-brl_dom"/>
</dbReference>
<dbReference type="NCBIfam" id="TIGR02271">
    <property type="entry name" value="YsnF/AvaK domain"/>
    <property type="match status" value="1"/>
</dbReference>
<organism evidence="3 4">
    <name type="scientific">Deinococcus navajonensis</name>
    <dbReference type="NCBI Taxonomy" id="309884"/>
    <lineage>
        <taxon>Bacteria</taxon>
        <taxon>Thermotogati</taxon>
        <taxon>Deinococcota</taxon>
        <taxon>Deinococci</taxon>
        <taxon>Deinococcales</taxon>
        <taxon>Deinococcaceae</taxon>
        <taxon>Deinococcus</taxon>
    </lineage>
</organism>
<dbReference type="InterPro" id="IPR019060">
    <property type="entry name" value="DUF2382"/>
</dbReference>
<dbReference type="RefSeq" id="WP_380041617.1">
    <property type="nucleotide sequence ID" value="NZ_JBHSEH010000024.1"/>
</dbReference>
<evidence type="ECO:0000259" key="1">
    <source>
        <dbReference type="Pfam" id="PF05239"/>
    </source>
</evidence>
<dbReference type="PANTHER" id="PTHR38463:SF1">
    <property type="entry name" value="STRESS RESPONSE PROTEIN YSNF"/>
    <property type="match status" value="1"/>
</dbReference>
<accession>A0ABV8XQJ3</accession>
<evidence type="ECO:0000259" key="2">
    <source>
        <dbReference type="Pfam" id="PF09557"/>
    </source>
</evidence>
<dbReference type="InterPro" id="IPR014747">
    <property type="entry name" value="Bac_photo_RC_H_C"/>
</dbReference>
<evidence type="ECO:0000313" key="3">
    <source>
        <dbReference type="EMBL" id="MFC4427789.1"/>
    </source>
</evidence>
<dbReference type="Gene3D" id="3.90.50.10">
    <property type="entry name" value="Photosynthetic Reaction Center, subunit H, domain 2"/>
    <property type="match status" value="1"/>
</dbReference>
<evidence type="ECO:0000313" key="4">
    <source>
        <dbReference type="Proteomes" id="UP001595998"/>
    </source>
</evidence>
<dbReference type="SUPFAM" id="SSF50346">
    <property type="entry name" value="PRC-barrel domain"/>
    <property type="match status" value="1"/>
</dbReference>
<gene>
    <name evidence="3" type="ORF">ACFOZ9_16340</name>
</gene>
<protein>
    <submittedName>
        <fullName evidence="3">PRC and DUF2382 domain-containing protein</fullName>
    </submittedName>
</protein>